<feature type="binding site" evidence="5 8">
    <location>
        <begin position="156"/>
        <end position="158"/>
    </location>
    <ligand>
        <name>substrate</name>
    </ligand>
</feature>
<dbReference type="InterPro" id="IPR004143">
    <property type="entry name" value="BPL_LPL_catalytic"/>
</dbReference>
<dbReference type="PROSITE" id="PS01313">
    <property type="entry name" value="LIPB"/>
    <property type="match status" value="1"/>
</dbReference>
<dbReference type="PIRSF" id="PIRSF016262">
    <property type="entry name" value="LPLase"/>
    <property type="match status" value="1"/>
</dbReference>
<gene>
    <name evidence="5 12" type="primary">lipB</name>
    <name evidence="12" type="ORF">QP116_01670</name>
</gene>
<dbReference type="EMBL" id="JASODW010000001">
    <property type="protein sequence ID" value="MDK6274461.1"/>
    <property type="molecule type" value="Genomic_DNA"/>
</dbReference>
<feature type="region of interest" description="Disordered" evidence="10">
    <location>
        <begin position="47"/>
        <end position="66"/>
    </location>
</feature>
<keyword evidence="3 5" id="KW-0012">Acyltransferase</keyword>
<comment type="subcellular location">
    <subcellularLocation>
        <location evidence="5">Cytoplasm</location>
    </subcellularLocation>
</comment>
<dbReference type="PROSITE" id="PS51733">
    <property type="entry name" value="BPL_LPL_CATALYTIC"/>
    <property type="match status" value="1"/>
</dbReference>
<dbReference type="Gene3D" id="3.30.930.10">
    <property type="entry name" value="Bira Bifunctional Protein, Domain 2"/>
    <property type="match status" value="1"/>
</dbReference>
<feature type="site" description="Lowers pKa of active site Cys" evidence="5 9">
    <location>
        <position position="140"/>
    </location>
</feature>
<dbReference type="PANTHER" id="PTHR10993">
    <property type="entry name" value="OCTANOYLTRANSFERASE"/>
    <property type="match status" value="1"/>
</dbReference>
<reference evidence="12" key="1">
    <citation type="submission" date="2023-05" db="EMBL/GenBank/DDBJ databases">
        <title>Cataloging the Phylogenetic Diversity of Human Bladder Bacteria.</title>
        <authorList>
            <person name="Du J."/>
        </authorList>
    </citation>
    <scope>NUCLEOTIDE SEQUENCE</scope>
    <source>
        <strain evidence="12">UMB9978</strain>
    </source>
</reference>
<dbReference type="GO" id="GO:0005737">
    <property type="term" value="C:cytoplasm"/>
    <property type="evidence" value="ECO:0007669"/>
    <property type="project" value="UniProtKB-SubCell"/>
</dbReference>
<evidence type="ECO:0000256" key="1">
    <source>
        <dbReference type="ARBA" id="ARBA00004821"/>
    </source>
</evidence>
<evidence type="ECO:0000256" key="5">
    <source>
        <dbReference type="HAMAP-Rule" id="MF_00013"/>
    </source>
</evidence>
<keyword evidence="2 5" id="KW-0808">Transferase</keyword>
<evidence type="ECO:0000256" key="3">
    <source>
        <dbReference type="ARBA" id="ARBA00023315"/>
    </source>
</evidence>
<feature type="domain" description="BPL/LPL catalytic" evidence="11">
    <location>
        <begin position="34"/>
        <end position="213"/>
    </location>
</feature>
<sequence>MDITVLEPGYGSEAVEYMEAWSLQQRIHDDVVEGNAQPTLILLEHPPTYTAGRRTQDSDRPTDGTPVIDVDRGGLLTWHGPGQLVAYPIVPLKDRAAIKPFVWALEEAIIKTVADFGITAQRVDKRAGVWVIKEGVQDEKIAAIGLHIENGVSMHGLALNVNNSLDPYNVIVPCGIQDAGVTTMTLQTGRNITVTDVVESLRKHLLEELAPVIATPENFSAIQNTKEKTQA</sequence>
<protein>
    <recommendedName>
        <fullName evidence="5 6">Octanoyltransferase</fullName>
        <ecNumber evidence="5 6">2.3.1.181</ecNumber>
    </recommendedName>
    <alternativeName>
        <fullName evidence="5">Lipoate-protein ligase B</fullName>
    </alternativeName>
    <alternativeName>
        <fullName evidence="5">Lipoyl/octanoyl transferase</fullName>
    </alternativeName>
    <alternativeName>
        <fullName evidence="5">Octanoyl-[acyl-carrier-protein]-protein N-octanoyltransferase</fullName>
    </alternativeName>
</protein>
<evidence type="ECO:0000313" key="13">
    <source>
        <dbReference type="Proteomes" id="UP001240483"/>
    </source>
</evidence>
<evidence type="ECO:0000256" key="6">
    <source>
        <dbReference type="PIRNR" id="PIRNR016262"/>
    </source>
</evidence>
<dbReference type="SUPFAM" id="SSF55681">
    <property type="entry name" value="Class II aaRS and biotin synthetases"/>
    <property type="match status" value="1"/>
</dbReference>
<keyword evidence="5" id="KW-0963">Cytoplasm</keyword>
<evidence type="ECO:0000256" key="9">
    <source>
        <dbReference type="PIRSR" id="PIRSR016262-3"/>
    </source>
</evidence>
<dbReference type="NCBIfam" id="NF010925">
    <property type="entry name" value="PRK14345.1"/>
    <property type="match status" value="1"/>
</dbReference>
<dbReference type="CDD" id="cd16444">
    <property type="entry name" value="LipB"/>
    <property type="match status" value="1"/>
</dbReference>
<dbReference type="PANTHER" id="PTHR10993:SF7">
    <property type="entry name" value="LIPOYLTRANSFERASE 2, MITOCHONDRIAL-RELATED"/>
    <property type="match status" value="1"/>
</dbReference>
<dbReference type="InterPro" id="IPR020605">
    <property type="entry name" value="Octanoyltransferase_CS"/>
</dbReference>
<organism evidence="12 13">
    <name type="scientific">Pseudoglutamicibacter cumminsii</name>
    <dbReference type="NCBI Taxonomy" id="156979"/>
    <lineage>
        <taxon>Bacteria</taxon>
        <taxon>Bacillati</taxon>
        <taxon>Actinomycetota</taxon>
        <taxon>Actinomycetes</taxon>
        <taxon>Micrococcales</taxon>
        <taxon>Micrococcaceae</taxon>
        <taxon>Pseudoglutamicibacter</taxon>
    </lineage>
</organism>
<evidence type="ECO:0000313" key="12">
    <source>
        <dbReference type="EMBL" id="MDK6274461.1"/>
    </source>
</evidence>
<dbReference type="GO" id="GO:0033819">
    <property type="term" value="F:lipoyl(octanoyl) transferase activity"/>
    <property type="evidence" value="ECO:0007669"/>
    <property type="project" value="UniProtKB-EC"/>
</dbReference>
<dbReference type="EC" id="2.3.1.181" evidence="5 6"/>
<comment type="catalytic activity">
    <reaction evidence="5 6">
        <text>octanoyl-[ACP] + L-lysyl-[protein] = N(6)-octanoyl-L-lysyl-[protein] + holo-[ACP] + H(+)</text>
        <dbReference type="Rhea" id="RHEA:17665"/>
        <dbReference type="Rhea" id="RHEA-COMP:9636"/>
        <dbReference type="Rhea" id="RHEA-COMP:9685"/>
        <dbReference type="Rhea" id="RHEA-COMP:9752"/>
        <dbReference type="Rhea" id="RHEA-COMP:9928"/>
        <dbReference type="ChEBI" id="CHEBI:15378"/>
        <dbReference type="ChEBI" id="CHEBI:29969"/>
        <dbReference type="ChEBI" id="CHEBI:64479"/>
        <dbReference type="ChEBI" id="CHEBI:78463"/>
        <dbReference type="ChEBI" id="CHEBI:78809"/>
        <dbReference type="EC" id="2.3.1.181"/>
    </reaction>
</comment>
<comment type="similarity">
    <text evidence="5 6">Belongs to the LipB family.</text>
</comment>
<comment type="caution">
    <text evidence="12">The sequence shown here is derived from an EMBL/GenBank/DDBJ whole genome shotgun (WGS) entry which is preliminary data.</text>
</comment>
<comment type="pathway">
    <text evidence="1 5 6">Protein modification; protein lipoylation via endogenous pathway; protein N(6)-(lipoyl)lysine from octanoyl-[acyl-carrier-protein]: step 1/2.</text>
</comment>
<evidence type="ECO:0000256" key="2">
    <source>
        <dbReference type="ARBA" id="ARBA00022679"/>
    </source>
</evidence>
<comment type="function">
    <text evidence="4 5 6">Catalyzes the transfer of endogenously produced octanoic acid from octanoyl-acyl-carrier-protein onto the lipoyl domains of lipoate-dependent enzymes. Lipoyl-ACP can also act as a substrate although octanoyl-ACP is likely to be the physiological substrate.</text>
</comment>
<dbReference type="InterPro" id="IPR000544">
    <property type="entry name" value="Octanoyltransferase"/>
</dbReference>
<evidence type="ECO:0000256" key="10">
    <source>
        <dbReference type="SAM" id="MobiDB-lite"/>
    </source>
</evidence>
<name>A0AAP4C9V9_9MICC</name>
<evidence type="ECO:0000256" key="8">
    <source>
        <dbReference type="PIRSR" id="PIRSR016262-2"/>
    </source>
</evidence>
<evidence type="ECO:0000256" key="4">
    <source>
        <dbReference type="ARBA" id="ARBA00024732"/>
    </source>
</evidence>
<evidence type="ECO:0000256" key="7">
    <source>
        <dbReference type="PIRSR" id="PIRSR016262-1"/>
    </source>
</evidence>
<dbReference type="GO" id="GO:0009249">
    <property type="term" value="P:protein lipoylation"/>
    <property type="evidence" value="ECO:0007669"/>
    <property type="project" value="InterPro"/>
</dbReference>
<dbReference type="NCBIfam" id="TIGR00214">
    <property type="entry name" value="lipB"/>
    <property type="match status" value="1"/>
</dbReference>
<dbReference type="RefSeq" id="WP_285332420.1">
    <property type="nucleotide sequence ID" value="NZ_JASODW010000001.1"/>
</dbReference>
<dbReference type="AlphaFoldDB" id="A0AAP4C9V9"/>
<dbReference type="Pfam" id="PF21948">
    <property type="entry name" value="LplA-B_cat"/>
    <property type="match status" value="1"/>
</dbReference>
<proteinExistence type="inferred from homology"/>
<evidence type="ECO:0000259" key="11">
    <source>
        <dbReference type="PROSITE" id="PS51733"/>
    </source>
</evidence>
<dbReference type="HAMAP" id="MF_00013">
    <property type="entry name" value="LipB"/>
    <property type="match status" value="1"/>
</dbReference>
<dbReference type="InterPro" id="IPR045864">
    <property type="entry name" value="aa-tRNA-synth_II/BPL/LPL"/>
</dbReference>
<accession>A0AAP4C9V9</accession>
<feature type="binding site" evidence="5 8">
    <location>
        <begin position="72"/>
        <end position="79"/>
    </location>
    <ligand>
        <name>substrate</name>
    </ligand>
</feature>
<feature type="active site" description="Acyl-thioester intermediate" evidence="5 7">
    <location>
        <position position="174"/>
    </location>
</feature>
<feature type="binding site" evidence="5 8">
    <location>
        <begin position="143"/>
        <end position="145"/>
    </location>
    <ligand>
        <name>substrate</name>
    </ligand>
</feature>
<comment type="miscellaneous">
    <text evidence="5">In the reaction, the free carboxyl group of octanoic acid is attached via an amide linkage to the epsilon-amino group of a specific lysine residue of lipoyl domains of lipoate-dependent enzymes.</text>
</comment>
<dbReference type="Proteomes" id="UP001240483">
    <property type="component" value="Unassembled WGS sequence"/>
</dbReference>